<feature type="coiled-coil region" evidence="1">
    <location>
        <begin position="10"/>
        <end position="60"/>
    </location>
</feature>
<gene>
    <name evidence="2" type="ORF">N47_F15810</name>
</gene>
<sequence length="90" mass="10207">MTTSLKSKTIEQLMAEADELVKKINAEHINDLKEEHRIQFEKHAQKLQELKAKVHAGNKETTESHSSAEGIHEAILDIIKAMHNLTTHKS</sequence>
<protein>
    <submittedName>
        <fullName evidence="2">Uncharacterized protein</fullName>
    </submittedName>
</protein>
<keyword evidence="1" id="KW-0175">Coiled coil</keyword>
<organism evidence="2">
    <name type="scientific">uncultured Desulfobacterium sp</name>
    <dbReference type="NCBI Taxonomy" id="201089"/>
    <lineage>
        <taxon>Bacteria</taxon>
        <taxon>Pseudomonadati</taxon>
        <taxon>Thermodesulfobacteriota</taxon>
        <taxon>Desulfobacteria</taxon>
        <taxon>Desulfobacterales</taxon>
        <taxon>Desulfobacteriaceae</taxon>
        <taxon>Desulfobacterium</taxon>
        <taxon>environmental samples</taxon>
    </lineage>
</organism>
<accession>E1YH42</accession>
<reference evidence="2" key="1">
    <citation type="journal article" date="2011" name="Environ. Microbiol.">
        <title>Genomic insights into the metabolic potential of the polycyclic aromatic hydrocarbon degrading sulfate-reducing Deltaproteobacterium N47.</title>
        <authorList>
            <person name="Bergmann F."/>
            <person name="Selesi D."/>
            <person name="Weinmaier T."/>
            <person name="Tischler P."/>
            <person name="Rattei T."/>
            <person name="Meckenstock R.U."/>
        </authorList>
    </citation>
    <scope>NUCLEOTIDE SEQUENCE</scope>
</reference>
<evidence type="ECO:0000313" key="2">
    <source>
        <dbReference type="EMBL" id="CBX29886.1"/>
    </source>
</evidence>
<name>E1YH42_9BACT</name>
<evidence type="ECO:0000256" key="1">
    <source>
        <dbReference type="SAM" id="Coils"/>
    </source>
</evidence>
<proteinExistence type="predicted"/>
<dbReference type="AlphaFoldDB" id="E1YH42"/>
<dbReference type="EMBL" id="FR695873">
    <property type="protein sequence ID" value="CBX29886.1"/>
    <property type="molecule type" value="Genomic_DNA"/>
</dbReference>